<accession>A0A3P7J150</accession>
<sequence>MTNEDMKPTNDAELSPRDDLIKVGEGNRCGGLMIGVLGIERLLIFQFHPDEELTDEPLKRMHVALLRLRKHQLPEHDLKVRNDYTNMKYFHVLFYGSSLHFAQFIGQLMKTSAVFSSFYELSLLD</sequence>
<proteinExistence type="predicted"/>
<evidence type="ECO:0000313" key="2">
    <source>
        <dbReference type="Proteomes" id="UP000270094"/>
    </source>
</evidence>
<dbReference type="Proteomes" id="UP000270094">
    <property type="component" value="Unassembled WGS sequence"/>
</dbReference>
<evidence type="ECO:0000313" key="1">
    <source>
        <dbReference type="EMBL" id="VDM76616.1"/>
    </source>
</evidence>
<gene>
    <name evidence="1" type="ORF">SVUK_LOCUS11614</name>
</gene>
<name>A0A3P7J150_STRVU</name>
<dbReference type="EMBL" id="UYYB01097341">
    <property type="protein sequence ID" value="VDM76616.1"/>
    <property type="molecule type" value="Genomic_DNA"/>
</dbReference>
<protein>
    <submittedName>
        <fullName evidence="1">Uncharacterized protein</fullName>
    </submittedName>
</protein>
<organism evidence="1 2">
    <name type="scientific">Strongylus vulgaris</name>
    <name type="common">Blood worm</name>
    <dbReference type="NCBI Taxonomy" id="40348"/>
    <lineage>
        <taxon>Eukaryota</taxon>
        <taxon>Metazoa</taxon>
        <taxon>Ecdysozoa</taxon>
        <taxon>Nematoda</taxon>
        <taxon>Chromadorea</taxon>
        <taxon>Rhabditida</taxon>
        <taxon>Rhabditina</taxon>
        <taxon>Rhabditomorpha</taxon>
        <taxon>Strongyloidea</taxon>
        <taxon>Strongylidae</taxon>
        <taxon>Strongylus</taxon>
    </lineage>
</organism>
<reference evidence="1 2" key="1">
    <citation type="submission" date="2018-11" db="EMBL/GenBank/DDBJ databases">
        <authorList>
            <consortium name="Pathogen Informatics"/>
        </authorList>
    </citation>
    <scope>NUCLEOTIDE SEQUENCE [LARGE SCALE GENOMIC DNA]</scope>
</reference>
<keyword evidence="2" id="KW-1185">Reference proteome</keyword>
<dbReference type="AlphaFoldDB" id="A0A3P7J150"/>
<dbReference type="OrthoDB" id="10018779at2759"/>